<name>A0ABD3QRS6_9STRA</name>
<keyword evidence="3" id="KW-1185">Reference proteome</keyword>
<dbReference type="InterPro" id="IPR019410">
    <property type="entry name" value="Methyltransf_16"/>
</dbReference>
<feature type="signal peptide" evidence="1">
    <location>
        <begin position="1"/>
        <end position="20"/>
    </location>
</feature>
<protein>
    <submittedName>
        <fullName evidence="2">Uncharacterized protein</fullName>
    </submittedName>
</protein>
<dbReference type="Pfam" id="PF10294">
    <property type="entry name" value="Methyltransf_16"/>
    <property type="match status" value="1"/>
</dbReference>
<dbReference type="CDD" id="cd02440">
    <property type="entry name" value="AdoMet_MTases"/>
    <property type="match status" value="1"/>
</dbReference>
<comment type="caution">
    <text evidence="2">The sequence shown here is derived from an EMBL/GenBank/DDBJ whole genome shotgun (WGS) entry which is preliminary data.</text>
</comment>
<gene>
    <name evidence="2" type="ORF">HJC23_007584</name>
</gene>
<dbReference type="EMBL" id="JABMIG020000017">
    <property type="protein sequence ID" value="KAL3802807.1"/>
    <property type="molecule type" value="Genomic_DNA"/>
</dbReference>
<dbReference type="Proteomes" id="UP001516023">
    <property type="component" value="Unassembled WGS sequence"/>
</dbReference>
<sequence>MIFFIFASLVTVFTAHWVIAFTSNACPNRAKFTAGTKDYIHSIRWTNKYLSRKLEPHIFASRDFRDGTSAMDFERRRATLGRVPIISRTIPIGINVSAEPKENCTKKTLNVTIWEMERPSEIIQTWWSVEESERSVMGDPFGVVMWPGSILASKELMKHHYCSRQSQIENATVLVLGAGTGVEAQTAGLLGARKVIATDINQMALGLLKYAIDNHGDSNYSMSSIVECRYFDVYSDQKLPHCDILVAADVLYNSDLAKRIGLRVHELVSYALSENGAHSGIIITDSQKFHGTDFLLELKELRELNELLLKSGLDQLQWEDRKLQNVVGSGVLLDGDLVYDADVRLLSWGWTTKTR</sequence>
<dbReference type="PANTHER" id="PTHR14614">
    <property type="entry name" value="HEPATOCELLULAR CARCINOMA-ASSOCIATED ANTIGEN"/>
    <property type="match status" value="1"/>
</dbReference>
<reference evidence="2 3" key="1">
    <citation type="journal article" date="2020" name="G3 (Bethesda)">
        <title>Improved Reference Genome for Cyclotella cryptica CCMP332, a Model for Cell Wall Morphogenesis, Salinity Adaptation, and Lipid Production in Diatoms (Bacillariophyta).</title>
        <authorList>
            <person name="Roberts W.R."/>
            <person name="Downey K.M."/>
            <person name="Ruck E.C."/>
            <person name="Traller J.C."/>
            <person name="Alverson A.J."/>
        </authorList>
    </citation>
    <scope>NUCLEOTIDE SEQUENCE [LARGE SCALE GENOMIC DNA]</scope>
    <source>
        <strain evidence="2 3">CCMP332</strain>
    </source>
</reference>
<dbReference type="SUPFAM" id="SSF53335">
    <property type="entry name" value="S-adenosyl-L-methionine-dependent methyltransferases"/>
    <property type="match status" value="1"/>
</dbReference>
<evidence type="ECO:0000313" key="3">
    <source>
        <dbReference type="Proteomes" id="UP001516023"/>
    </source>
</evidence>
<dbReference type="AlphaFoldDB" id="A0ABD3QRS6"/>
<organism evidence="2 3">
    <name type="scientific">Cyclotella cryptica</name>
    <dbReference type="NCBI Taxonomy" id="29204"/>
    <lineage>
        <taxon>Eukaryota</taxon>
        <taxon>Sar</taxon>
        <taxon>Stramenopiles</taxon>
        <taxon>Ochrophyta</taxon>
        <taxon>Bacillariophyta</taxon>
        <taxon>Coscinodiscophyceae</taxon>
        <taxon>Thalassiosirophycidae</taxon>
        <taxon>Stephanodiscales</taxon>
        <taxon>Stephanodiscaceae</taxon>
        <taxon>Cyclotella</taxon>
    </lineage>
</organism>
<feature type="chain" id="PRO_5044743135" evidence="1">
    <location>
        <begin position="21"/>
        <end position="355"/>
    </location>
</feature>
<proteinExistence type="predicted"/>
<accession>A0ABD3QRS6</accession>
<dbReference type="Gene3D" id="3.40.50.150">
    <property type="entry name" value="Vaccinia Virus protein VP39"/>
    <property type="match status" value="1"/>
</dbReference>
<evidence type="ECO:0000256" key="1">
    <source>
        <dbReference type="SAM" id="SignalP"/>
    </source>
</evidence>
<keyword evidence="1" id="KW-0732">Signal</keyword>
<evidence type="ECO:0000313" key="2">
    <source>
        <dbReference type="EMBL" id="KAL3802807.1"/>
    </source>
</evidence>
<dbReference type="InterPro" id="IPR029063">
    <property type="entry name" value="SAM-dependent_MTases_sf"/>
</dbReference>
<dbReference type="PANTHER" id="PTHR14614:SF163">
    <property type="entry name" value="METHYLTRANSFERASE SMALL DOMAIN-CONTAINING PROTEIN"/>
    <property type="match status" value="1"/>
</dbReference>